<dbReference type="Gene3D" id="3.30.830.10">
    <property type="entry name" value="Metalloenzyme, LuxS/M16 peptidase-like"/>
    <property type="match status" value="4"/>
</dbReference>
<dbReference type="InterPro" id="IPR013578">
    <property type="entry name" value="Peptidase_M16C_assoc"/>
</dbReference>
<dbReference type="PANTHER" id="PTHR43016:SF13">
    <property type="entry name" value="PRESEQUENCE PROTEASE, MITOCHONDRIAL"/>
    <property type="match status" value="1"/>
</dbReference>
<dbReference type="PANTHER" id="PTHR43016">
    <property type="entry name" value="PRESEQUENCE PROTEASE"/>
    <property type="match status" value="1"/>
</dbReference>
<dbReference type="GO" id="GO:0016787">
    <property type="term" value="F:hydrolase activity"/>
    <property type="evidence" value="ECO:0007669"/>
    <property type="project" value="UniProtKB-KW"/>
</dbReference>
<dbReference type="SMART" id="SM01264">
    <property type="entry name" value="M16C_associated"/>
    <property type="match status" value="1"/>
</dbReference>
<proteinExistence type="predicted"/>
<feature type="domain" description="Peptidase M16C associated" evidence="1">
    <location>
        <begin position="476"/>
        <end position="724"/>
    </location>
</feature>
<reference evidence="2 3" key="1">
    <citation type="submission" date="2010-08" db="EMBL/GenBank/DDBJ databases">
        <authorList>
            <person name="Durkin A.S."/>
            <person name="Madupu R."/>
            <person name="Torralba M."/>
            <person name="Gillis M."/>
            <person name="Methe B."/>
            <person name="Sutton G."/>
            <person name="Nelson K.E."/>
        </authorList>
    </citation>
    <scope>NUCLEOTIDE SEQUENCE [LARGE SCALE GENOMIC DNA]</scope>
    <source>
        <strain evidence="2 3">PB189-T1-4</strain>
    </source>
</reference>
<dbReference type="InterPro" id="IPR007863">
    <property type="entry name" value="Peptidase_M16_C"/>
</dbReference>
<dbReference type="Pfam" id="PF05193">
    <property type="entry name" value="Peptidase_M16_C"/>
    <property type="match status" value="1"/>
</dbReference>
<protein>
    <submittedName>
        <fullName evidence="2">Peptidase M16 inactive domain protein</fullName>
        <ecNumber evidence="2">3.4.24.-</ecNumber>
    </submittedName>
</protein>
<dbReference type="RefSeq" id="WP_006304542.1">
    <property type="nucleotide sequence ID" value="NZ_AEDQ01000029.1"/>
</dbReference>
<dbReference type="InterPro" id="IPR011249">
    <property type="entry name" value="Metalloenz_LuxS/M16"/>
</dbReference>
<keyword evidence="3" id="KW-1185">Reference proteome</keyword>
<name>A0ABN0AZD7_9ACTN</name>
<evidence type="ECO:0000313" key="3">
    <source>
        <dbReference type="Proteomes" id="UP000004431"/>
    </source>
</evidence>
<dbReference type="InterPro" id="IPR055130">
    <property type="entry name" value="PreP_C"/>
</dbReference>
<dbReference type="EC" id="3.4.24.-" evidence="2"/>
<dbReference type="EMBL" id="AEDQ01000029">
    <property type="protein sequence ID" value="EFL43878.1"/>
    <property type="molecule type" value="Genomic_DNA"/>
</dbReference>
<evidence type="ECO:0000313" key="2">
    <source>
        <dbReference type="EMBL" id="EFL43878.1"/>
    </source>
</evidence>
<dbReference type="Pfam" id="PF08367">
    <property type="entry name" value="M16C_assoc"/>
    <property type="match status" value="1"/>
</dbReference>
<organism evidence="2 3">
    <name type="scientific">Fannyhessea vaginae PB189-T1-4</name>
    <dbReference type="NCBI Taxonomy" id="866774"/>
    <lineage>
        <taxon>Bacteria</taxon>
        <taxon>Bacillati</taxon>
        <taxon>Actinomycetota</taxon>
        <taxon>Coriobacteriia</taxon>
        <taxon>Coriobacteriales</taxon>
        <taxon>Atopobiaceae</taxon>
        <taxon>Fannyhessea</taxon>
    </lineage>
</organism>
<gene>
    <name evidence="2" type="ORF">HMPREF9248_0513</name>
</gene>
<sequence>MSEQDTPTSTPVYTSPLSFLHLTKSYHHFKLTSMQAVQEIDGYAYIFEHEQTHARLMWLACADTNKTFSIAFKTPPTNSTGVFHILEHAVLCGSARYPVKEPFVHLLKTSMQTFLNAMTFPDKTVYPVSSTNQKDLINLTNIYLDAVLHPNIYTKPDIFKQEGWHLELNADADALCYNGVVLNEMRGSLSSPETMLYHKTMETLFCDTCYGYVSGGDVREIPNLTYEEFIDTHKRHYQLANSYTILYGDLCLNDMLQVIDEHFSNAPAPMGAPNELRLQRPHSPKPVQFTMKTTPDNAMVQVSYVIDAPITHEEVLAASVIIESLCATNDSPLKRDLLDANLGDDMSAMLVDECAQPVIMFQLKGAHKGVAAQFKALIEERCAQYVRDGIDRKRINATLAQTEFMLRERDWSTYSDGVALAIQVLSSWLYNDEQPLDTLKFEAALAHMKRELTSSYFEHILQKFVCKNAFCACVELIPSEQDDYDEARLLAAKKAQMTTDELEAIRTQTTRLKALQEAPDSPQNVATLPRLHTSDITASPVLPQTSVHTGANGRYTLLHHAIATRGITYMYSYFPLDTIRFSDAPYVGVLQEIFGKVSTAQHSADELDILTQQHLGALSAYIVCTSNDENPQVIAPYFAVSASALAQMRHYIVDYMVEICSSSRFDELERIHTLLMQRKLSLESAFINAGHSCAMDYLSSMRFAQGRLMDEIEGVSHYRFLTKLLDNWDEEKLTLAEKLASIARVVFLGEAPQGSLRLPFVVSVAGSTHDAAAITAQLDDAPLGAGLAGAGAAAKANAVTSRLVIPTLKPRRCAFIIPSQVQFIAADAPTLCPDINTIGTWNIASRALSLDYLWNEVRVKNGAYGCAFQHNTAGFSAMWSYRDPAIATTLEAYKKAAAWLQNWHPTCDDFEGYVVSTTAMIDAPQKPYAQARMLDMWYLKNRPANFNELIRTQQLHATPADIRSLAPYLDGDIRERCVCVFGAQDAIQKAGDLFDTVDVLIAQA</sequence>
<dbReference type="SUPFAM" id="SSF63411">
    <property type="entry name" value="LuxS/MPP-like metallohydrolase"/>
    <property type="match status" value="4"/>
</dbReference>
<dbReference type="Pfam" id="PF22516">
    <property type="entry name" value="PreP_C"/>
    <property type="match status" value="1"/>
</dbReference>
<keyword evidence="2" id="KW-0378">Hydrolase</keyword>
<dbReference type="Proteomes" id="UP000004431">
    <property type="component" value="Unassembled WGS sequence"/>
</dbReference>
<comment type="caution">
    <text evidence="2">The sequence shown here is derived from an EMBL/GenBank/DDBJ whole genome shotgun (WGS) entry which is preliminary data.</text>
</comment>
<evidence type="ECO:0000259" key="1">
    <source>
        <dbReference type="SMART" id="SM01264"/>
    </source>
</evidence>
<accession>A0ABN0AZD7</accession>